<evidence type="ECO:0000256" key="3">
    <source>
        <dbReference type="ARBA" id="ARBA00023163"/>
    </source>
</evidence>
<dbReference type="SMART" id="SM00895">
    <property type="entry name" value="FCD"/>
    <property type="match status" value="1"/>
</dbReference>
<dbReference type="InterPro" id="IPR036390">
    <property type="entry name" value="WH_DNA-bd_sf"/>
</dbReference>
<evidence type="ECO:0000256" key="1">
    <source>
        <dbReference type="ARBA" id="ARBA00023015"/>
    </source>
</evidence>
<evidence type="ECO:0000256" key="2">
    <source>
        <dbReference type="ARBA" id="ARBA00023125"/>
    </source>
</evidence>
<sequence length="215" mass="23040">MDAYDGLLGLIRTGELRGDVKVSEASLAERLGVSRTPVREALRVLDAQRLVVSQGRGVRARVPGTRELAEAFETRCALESFAAQEAAAAQCAGLLLPARLREVERLAASCDQATRVAGALAGAEENRRFHLALAALAGNSQINALLTAVWDQITIATRAGLTTTPRVNDVHREHEAILQAITSGRPDQARRAVSAHVDHTRSISLNDIDETVTHA</sequence>
<dbReference type="RefSeq" id="WP_250917863.1">
    <property type="nucleotide sequence ID" value="NZ_JAMQAW010000003.1"/>
</dbReference>
<evidence type="ECO:0000313" key="6">
    <source>
        <dbReference type="Proteomes" id="UP001431429"/>
    </source>
</evidence>
<comment type="caution">
    <text evidence="5">The sequence shown here is derived from an EMBL/GenBank/DDBJ whole genome shotgun (WGS) entry which is preliminary data.</text>
</comment>
<dbReference type="PANTHER" id="PTHR43537:SF24">
    <property type="entry name" value="GLUCONATE OPERON TRANSCRIPTIONAL REPRESSOR"/>
    <property type="match status" value="1"/>
</dbReference>
<dbReference type="Gene3D" id="1.10.10.10">
    <property type="entry name" value="Winged helix-like DNA-binding domain superfamily/Winged helix DNA-binding domain"/>
    <property type="match status" value="1"/>
</dbReference>
<dbReference type="InterPro" id="IPR000524">
    <property type="entry name" value="Tscrpt_reg_HTH_GntR"/>
</dbReference>
<keyword evidence="2" id="KW-0238">DNA-binding</keyword>
<feature type="domain" description="HTH gntR-type" evidence="4">
    <location>
        <begin position="1"/>
        <end position="63"/>
    </location>
</feature>
<dbReference type="Proteomes" id="UP001431429">
    <property type="component" value="Unassembled WGS sequence"/>
</dbReference>
<dbReference type="SUPFAM" id="SSF46785">
    <property type="entry name" value="Winged helix' DNA-binding domain"/>
    <property type="match status" value="1"/>
</dbReference>
<dbReference type="InterPro" id="IPR036388">
    <property type="entry name" value="WH-like_DNA-bd_sf"/>
</dbReference>
<dbReference type="InterPro" id="IPR011711">
    <property type="entry name" value="GntR_C"/>
</dbReference>
<keyword evidence="3" id="KW-0804">Transcription</keyword>
<dbReference type="EMBL" id="JAMQAW010000003">
    <property type="protein sequence ID" value="MCM2387502.1"/>
    <property type="molecule type" value="Genomic_DNA"/>
</dbReference>
<evidence type="ECO:0000313" key="5">
    <source>
        <dbReference type="EMBL" id="MCM2387502.1"/>
    </source>
</evidence>
<dbReference type="Pfam" id="PF07729">
    <property type="entry name" value="FCD"/>
    <property type="match status" value="1"/>
</dbReference>
<evidence type="ECO:0000259" key="4">
    <source>
        <dbReference type="PROSITE" id="PS50949"/>
    </source>
</evidence>
<keyword evidence="1" id="KW-0805">Transcription regulation</keyword>
<organism evidence="5 6">
    <name type="scientific">Streptomyces albipurpureus</name>
    <dbReference type="NCBI Taxonomy" id="2897419"/>
    <lineage>
        <taxon>Bacteria</taxon>
        <taxon>Bacillati</taxon>
        <taxon>Actinomycetota</taxon>
        <taxon>Actinomycetes</taxon>
        <taxon>Kitasatosporales</taxon>
        <taxon>Streptomycetaceae</taxon>
        <taxon>Streptomyces</taxon>
    </lineage>
</organism>
<reference evidence="5" key="1">
    <citation type="submission" date="2022-06" db="EMBL/GenBank/DDBJ databases">
        <title>Genome public.</title>
        <authorList>
            <person name="Sun Q."/>
        </authorList>
    </citation>
    <scope>NUCLEOTIDE SEQUENCE</scope>
    <source>
        <strain evidence="5">CWNU-1</strain>
    </source>
</reference>
<dbReference type="PROSITE" id="PS50949">
    <property type="entry name" value="HTH_GNTR"/>
    <property type="match status" value="1"/>
</dbReference>
<proteinExistence type="predicted"/>
<dbReference type="Pfam" id="PF00392">
    <property type="entry name" value="GntR"/>
    <property type="match status" value="1"/>
</dbReference>
<dbReference type="PRINTS" id="PR00035">
    <property type="entry name" value="HTHGNTR"/>
</dbReference>
<dbReference type="SUPFAM" id="SSF48008">
    <property type="entry name" value="GntR ligand-binding domain-like"/>
    <property type="match status" value="1"/>
</dbReference>
<dbReference type="SMART" id="SM00345">
    <property type="entry name" value="HTH_GNTR"/>
    <property type="match status" value="1"/>
</dbReference>
<protein>
    <submittedName>
        <fullName evidence="5">GntR family transcriptional regulator</fullName>
    </submittedName>
</protein>
<gene>
    <name evidence="5" type="ORF">NBG84_04120</name>
</gene>
<name>A0ABT0UFV5_9ACTN</name>
<dbReference type="InterPro" id="IPR008920">
    <property type="entry name" value="TF_FadR/GntR_C"/>
</dbReference>
<dbReference type="PANTHER" id="PTHR43537">
    <property type="entry name" value="TRANSCRIPTIONAL REGULATOR, GNTR FAMILY"/>
    <property type="match status" value="1"/>
</dbReference>
<keyword evidence="6" id="KW-1185">Reference proteome</keyword>
<dbReference type="Gene3D" id="1.20.120.530">
    <property type="entry name" value="GntR ligand-binding domain-like"/>
    <property type="match status" value="1"/>
</dbReference>
<accession>A0ABT0UFV5</accession>